<gene>
    <name evidence="1" type="ordered locus">Bcav_0853</name>
</gene>
<dbReference type="eggNOG" id="COG2198">
    <property type="taxonomic scope" value="Bacteria"/>
</dbReference>
<reference evidence="1 2" key="1">
    <citation type="journal article" date="2009" name="Stand. Genomic Sci.">
        <title>Complete genome sequence of Beutenbergia cavernae type strain (HKI 0122).</title>
        <authorList>
            <person name="Land M."/>
            <person name="Pukall R."/>
            <person name="Abt B."/>
            <person name="Goker M."/>
            <person name="Rohde M."/>
            <person name="Glavina Del Rio T."/>
            <person name="Tice H."/>
            <person name="Copeland A."/>
            <person name="Cheng J.F."/>
            <person name="Lucas S."/>
            <person name="Chen F."/>
            <person name="Nolan M."/>
            <person name="Bruce D."/>
            <person name="Goodwin L."/>
            <person name="Pitluck S."/>
            <person name="Ivanova N."/>
            <person name="Mavromatis K."/>
            <person name="Ovchinnikova G."/>
            <person name="Pati A."/>
            <person name="Chen A."/>
            <person name="Palaniappan K."/>
            <person name="Hauser L."/>
            <person name="Chang Y.J."/>
            <person name="Jefferies C.C."/>
            <person name="Saunders E."/>
            <person name="Brettin T."/>
            <person name="Detter J.C."/>
            <person name="Han C."/>
            <person name="Chain P."/>
            <person name="Bristow J."/>
            <person name="Eisen J.A."/>
            <person name="Markowitz V."/>
            <person name="Hugenholtz P."/>
            <person name="Kyrpides N.C."/>
            <person name="Klenk H.P."/>
            <person name="Lapidus A."/>
        </authorList>
    </citation>
    <scope>NUCLEOTIDE SEQUENCE [LARGE SCALE GENOMIC DNA]</scope>
    <source>
        <strain evidence="2">ATCC BAA-8 / DSM 12333 / NBRC 16432</strain>
    </source>
</reference>
<proteinExistence type="predicted"/>
<dbReference type="HOGENOM" id="CLU_2166021_0_0_11"/>
<dbReference type="InterPro" id="IPR036641">
    <property type="entry name" value="HPT_dom_sf"/>
</dbReference>
<evidence type="ECO:0000313" key="1">
    <source>
        <dbReference type="EMBL" id="ACQ79114.1"/>
    </source>
</evidence>
<dbReference type="GO" id="GO:0000160">
    <property type="term" value="P:phosphorelay signal transduction system"/>
    <property type="evidence" value="ECO:0007669"/>
    <property type="project" value="InterPro"/>
</dbReference>
<dbReference type="STRING" id="471853.Bcav_0853"/>
<evidence type="ECO:0000313" key="2">
    <source>
        <dbReference type="Proteomes" id="UP000007962"/>
    </source>
</evidence>
<dbReference type="AlphaFoldDB" id="C5BZE2"/>
<dbReference type="SUPFAM" id="SSF47226">
    <property type="entry name" value="Histidine-containing phosphotransfer domain, HPT domain"/>
    <property type="match status" value="1"/>
</dbReference>
<keyword evidence="2" id="KW-1185">Reference proteome</keyword>
<dbReference type="Gene3D" id="1.20.120.160">
    <property type="entry name" value="HPT domain"/>
    <property type="match status" value="1"/>
</dbReference>
<protein>
    <submittedName>
        <fullName evidence="1">Hpt protein</fullName>
    </submittedName>
</protein>
<accession>C5BZE2</accession>
<name>C5BZE2_BEUC1</name>
<dbReference type="RefSeq" id="WP_012725894.1">
    <property type="nucleotide sequence ID" value="NC_012669.1"/>
</dbReference>
<sequence>MTVLHDGDTHHGLDTYIALMGSRLDHLADALRRGEVIEAQFVAMTLHSTSVMAGAADVARIANGIEQELAFQDTDRANALLPQLVAAGETTATELRRILAGEPRVIPLSA</sequence>
<dbReference type="EMBL" id="CP001618">
    <property type="protein sequence ID" value="ACQ79114.1"/>
    <property type="molecule type" value="Genomic_DNA"/>
</dbReference>
<dbReference type="Proteomes" id="UP000007962">
    <property type="component" value="Chromosome"/>
</dbReference>
<dbReference type="KEGG" id="bcv:Bcav_0853"/>
<organism evidence="1 2">
    <name type="scientific">Beutenbergia cavernae (strain ATCC BAA-8 / DSM 12333 / CCUG 43141 / JCM 11478 / NBRC 16432 / NCIMB 13614 / HKI 0122)</name>
    <dbReference type="NCBI Taxonomy" id="471853"/>
    <lineage>
        <taxon>Bacteria</taxon>
        <taxon>Bacillati</taxon>
        <taxon>Actinomycetota</taxon>
        <taxon>Actinomycetes</taxon>
        <taxon>Micrococcales</taxon>
        <taxon>Beutenbergiaceae</taxon>
        <taxon>Beutenbergia</taxon>
    </lineage>
</organism>